<dbReference type="Proteomes" id="UP000499080">
    <property type="component" value="Unassembled WGS sequence"/>
</dbReference>
<dbReference type="AlphaFoldDB" id="A0A4Y2HUW2"/>
<organism evidence="1 2">
    <name type="scientific">Araneus ventricosus</name>
    <name type="common">Orbweaver spider</name>
    <name type="synonym">Epeira ventricosa</name>
    <dbReference type="NCBI Taxonomy" id="182803"/>
    <lineage>
        <taxon>Eukaryota</taxon>
        <taxon>Metazoa</taxon>
        <taxon>Ecdysozoa</taxon>
        <taxon>Arthropoda</taxon>
        <taxon>Chelicerata</taxon>
        <taxon>Arachnida</taxon>
        <taxon>Araneae</taxon>
        <taxon>Araneomorphae</taxon>
        <taxon>Entelegynae</taxon>
        <taxon>Araneoidea</taxon>
        <taxon>Araneidae</taxon>
        <taxon>Araneus</taxon>
    </lineage>
</organism>
<accession>A0A4Y2HUW2</accession>
<reference evidence="1 2" key="1">
    <citation type="journal article" date="2019" name="Sci. Rep.">
        <title>Orb-weaving spider Araneus ventricosus genome elucidates the spidroin gene catalogue.</title>
        <authorList>
            <person name="Kono N."/>
            <person name="Nakamura H."/>
            <person name="Ohtoshi R."/>
            <person name="Moran D.A.P."/>
            <person name="Shinohara A."/>
            <person name="Yoshida Y."/>
            <person name="Fujiwara M."/>
            <person name="Mori M."/>
            <person name="Tomita M."/>
            <person name="Arakawa K."/>
        </authorList>
    </citation>
    <scope>NUCLEOTIDE SEQUENCE [LARGE SCALE GENOMIC DNA]</scope>
</reference>
<dbReference type="EMBL" id="BGPR01183209">
    <property type="protein sequence ID" value="GBM68995.1"/>
    <property type="molecule type" value="Genomic_DNA"/>
</dbReference>
<keyword evidence="2" id="KW-1185">Reference proteome</keyword>
<comment type="caution">
    <text evidence="1">The sequence shown here is derived from an EMBL/GenBank/DDBJ whole genome shotgun (WGS) entry which is preliminary data.</text>
</comment>
<evidence type="ECO:0000313" key="2">
    <source>
        <dbReference type="Proteomes" id="UP000499080"/>
    </source>
</evidence>
<sequence length="100" mass="11689">MTENGYFMMSRHYFQNSSFFYSSEISWYNDSVTNMENRFPAMLVLWLGREFYRGKYEMTGGSEAWTPDLGDKSKIPENAILSSISLLGEEIRLNVRDDSM</sequence>
<name>A0A4Y2HUW2_ARAVE</name>
<dbReference type="OrthoDB" id="5326588at2759"/>
<protein>
    <submittedName>
        <fullName evidence="1">Uncharacterized protein</fullName>
    </submittedName>
</protein>
<proteinExistence type="predicted"/>
<gene>
    <name evidence="1" type="ORF">AVEN_183250_1</name>
</gene>
<evidence type="ECO:0000313" key="1">
    <source>
        <dbReference type="EMBL" id="GBM68995.1"/>
    </source>
</evidence>